<name>A0A511N1J2_DEIC1</name>
<evidence type="ECO:0000313" key="2">
    <source>
        <dbReference type="EMBL" id="GEM46206.1"/>
    </source>
</evidence>
<protein>
    <submittedName>
        <fullName evidence="2">Uncharacterized protein</fullName>
    </submittedName>
</protein>
<dbReference type="EMBL" id="BJXB01000006">
    <property type="protein sequence ID" value="GEM46206.1"/>
    <property type="molecule type" value="Genomic_DNA"/>
</dbReference>
<dbReference type="AlphaFoldDB" id="A0A511N1J2"/>
<dbReference type="Proteomes" id="UP000321306">
    <property type="component" value="Unassembled WGS sequence"/>
</dbReference>
<proteinExistence type="predicted"/>
<evidence type="ECO:0000256" key="1">
    <source>
        <dbReference type="SAM" id="MobiDB-lite"/>
    </source>
</evidence>
<organism evidence="2 3">
    <name type="scientific">Deinococcus cellulosilyticus (strain DSM 18568 / NBRC 106333 / KACC 11606 / 5516J-15)</name>
    <dbReference type="NCBI Taxonomy" id="1223518"/>
    <lineage>
        <taxon>Bacteria</taxon>
        <taxon>Thermotogati</taxon>
        <taxon>Deinococcota</taxon>
        <taxon>Deinococci</taxon>
        <taxon>Deinococcales</taxon>
        <taxon>Deinococcaceae</taxon>
        <taxon>Deinococcus</taxon>
    </lineage>
</organism>
<reference evidence="2 3" key="1">
    <citation type="submission" date="2019-07" db="EMBL/GenBank/DDBJ databases">
        <title>Whole genome shotgun sequence of Deinococcus cellulosilyticus NBRC 106333.</title>
        <authorList>
            <person name="Hosoyama A."/>
            <person name="Uohara A."/>
            <person name="Ohji S."/>
            <person name="Ichikawa N."/>
        </authorList>
    </citation>
    <scope>NUCLEOTIDE SEQUENCE [LARGE SCALE GENOMIC DNA]</scope>
    <source>
        <strain evidence="2 3">NBRC 106333</strain>
    </source>
</reference>
<keyword evidence="3" id="KW-1185">Reference proteome</keyword>
<feature type="region of interest" description="Disordered" evidence="1">
    <location>
        <begin position="36"/>
        <end position="58"/>
    </location>
</feature>
<accession>A0A511N1J2</accession>
<dbReference type="RefSeq" id="WP_186815928.1">
    <property type="nucleotide sequence ID" value="NZ_BJXB01000006.1"/>
</dbReference>
<evidence type="ECO:0000313" key="3">
    <source>
        <dbReference type="Proteomes" id="UP000321306"/>
    </source>
</evidence>
<sequence length="58" mass="6798">MFDAQQYLAMKAVQEKIQKEVQFQQEEATTQKNLTRLSFPRWFGGTPSPASRRPLRRA</sequence>
<comment type="caution">
    <text evidence="2">The sequence shown here is derived from an EMBL/GenBank/DDBJ whole genome shotgun (WGS) entry which is preliminary data.</text>
</comment>
<gene>
    <name evidence="2" type="ORF">DC3_18410</name>
</gene>